<dbReference type="SUPFAM" id="SSF55785">
    <property type="entry name" value="PYP-like sensor domain (PAS domain)"/>
    <property type="match status" value="1"/>
</dbReference>
<dbReference type="SUPFAM" id="SSF55073">
    <property type="entry name" value="Nucleotide cyclase"/>
    <property type="match status" value="1"/>
</dbReference>
<dbReference type="Proteomes" id="UP000182379">
    <property type="component" value="Unassembled WGS sequence"/>
</dbReference>
<dbReference type="RefSeq" id="WP_074704140.1">
    <property type="nucleotide sequence ID" value="NZ_FNOP01000001.1"/>
</dbReference>
<dbReference type="InterPro" id="IPR050469">
    <property type="entry name" value="Diguanylate_Cyclase"/>
</dbReference>
<dbReference type="PANTHER" id="PTHR45138:SF9">
    <property type="entry name" value="DIGUANYLATE CYCLASE DGCM-RELATED"/>
    <property type="match status" value="1"/>
</dbReference>
<dbReference type="InterPro" id="IPR000160">
    <property type="entry name" value="GGDEF_dom"/>
</dbReference>
<dbReference type="AlphaFoldDB" id="A0A1H2TDE2"/>
<organism evidence="2 3">
    <name type="scientific">Acidaminococcus fermentans</name>
    <dbReference type="NCBI Taxonomy" id="905"/>
    <lineage>
        <taxon>Bacteria</taxon>
        <taxon>Bacillati</taxon>
        <taxon>Bacillota</taxon>
        <taxon>Negativicutes</taxon>
        <taxon>Acidaminococcales</taxon>
        <taxon>Acidaminococcaceae</taxon>
        <taxon>Acidaminococcus</taxon>
    </lineage>
</organism>
<dbReference type="SMART" id="SM00267">
    <property type="entry name" value="GGDEF"/>
    <property type="match status" value="1"/>
</dbReference>
<dbReference type="InterPro" id="IPR043128">
    <property type="entry name" value="Rev_trsase/Diguanyl_cyclase"/>
</dbReference>
<dbReference type="Gene3D" id="3.30.450.20">
    <property type="entry name" value="PAS domain"/>
    <property type="match status" value="1"/>
</dbReference>
<dbReference type="InterPro" id="IPR029787">
    <property type="entry name" value="Nucleotide_cyclase"/>
</dbReference>
<dbReference type="Gene3D" id="3.30.70.270">
    <property type="match status" value="1"/>
</dbReference>
<dbReference type="InterPro" id="IPR029016">
    <property type="entry name" value="GAF-like_dom_sf"/>
</dbReference>
<reference evidence="2 3" key="1">
    <citation type="submission" date="2016-10" db="EMBL/GenBank/DDBJ databases">
        <authorList>
            <person name="Varghese N."/>
            <person name="Submissions S."/>
        </authorList>
    </citation>
    <scope>NUCLEOTIDE SEQUENCE [LARGE SCALE GENOMIC DNA]</scope>
    <source>
        <strain evidence="2 3">WCC6</strain>
    </source>
</reference>
<proteinExistence type="predicted"/>
<protein>
    <submittedName>
        <fullName evidence="2">Diguanylate cyclase (GGDEF) domain-containing protein</fullName>
    </submittedName>
</protein>
<dbReference type="InterPro" id="IPR035965">
    <property type="entry name" value="PAS-like_dom_sf"/>
</dbReference>
<dbReference type="SUPFAM" id="SSF55781">
    <property type="entry name" value="GAF domain-like"/>
    <property type="match status" value="1"/>
</dbReference>
<feature type="domain" description="GGDEF" evidence="1">
    <location>
        <begin position="332"/>
        <end position="464"/>
    </location>
</feature>
<gene>
    <name evidence="2" type="ORF">SAMN05216495_101190</name>
</gene>
<dbReference type="NCBIfam" id="TIGR00254">
    <property type="entry name" value="GGDEF"/>
    <property type="match status" value="1"/>
</dbReference>
<dbReference type="Pfam" id="PF00990">
    <property type="entry name" value="GGDEF"/>
    <property type="match status" value="1"/>
</dbReference>
<evidence type="ECO:0000259" key="1">
    <source>
        <dbReference type="PROSITE" id="PS50887"/>
    </source>
</evidence>
<evidence type="ECO:0000313" key="3">
    <source>
        <dbReference type="Proteomes" id="UP000182379"/>
    </source>
</evidence>
<sequence>MEEDRTELELDLFRDIPAAYAVFQVIPGESGDSAQNARYVFVNQRYCQVAGKEPEELLGRLFYEVYPQGNALWMDCCHKAVTERVEIRNRYFEEAIGHWLDFAVKPLAHPDWVAFVFMVADRDRAEKEAIRRGRDTDDVILQISKILNNGEDYAESLDHALEALSEVIHPDRLYILETDRKTVTNSFEWCAPGIKPELETLQHLDYQDYIGGWEKFLEKSSCVLIEDIEMLKADDPIDYENLKRQGIHRLLAAPFYHEGQLVGYLGADNYEVNDLLNTREIMETLSYFLGAKVTNHQLMEELYRLSRFDSLTGVWNRNALERKTACLEKKRISVGIVYGDVNGLKATNDRYGHWAGDDLIRRAVGALADSFPRKCIYREGGDEFLVLAQGMGQEDFARQVDRLRRNLDNRTDLSMALGILWLEDSATIHQALREVDQAMYQDKAAYYRKHDRRRHGQDAAQSAE</sequence>
<accession>A0A1H2TDE2</accession>
<dbReference type="PANTHER" id="PTHR45138">
    <property type="entry name" value="REGULATORY COMPONENTS OF SENSORY TRANSDUCTION SYSTEM"/>
    <property type="match status" value="1"/>
</dbReference>
<comment type="caution">
    <text evidence="2">The sequence shown here is derived from an EMBL/GenBank/DDBJ whole genome shotgun (WGS) entry which is preliminary data.</text>
</comment>
<dbReference type="PROSITE" id="PS50887">
    <property type="entry name" value="GGDEF"/>
    <property type="match status" value="1"/>
</dbReference>
<dbReference type="Gene3D" id="3.30.450.40">
    <property type="match status" value="1"/>
</dbReference>
<name>A0A1H2TDE2_ACIFE</name>
<dbReference type="GO" id="GO:0052621">
    <property type="term" value="F:diguanylate cyclase activity"/>
    <property type="evidence" value="ECO:0007669"/>
    <property type="project" value="TreeGrafter"/>
</dbReference>
<dbReference type="CDD" id="cd01949">
    <property type="entry name" value="GGDEF"/>
    <property type="match status" value="1"/>
</dbReference>
<dbReference type="EMBL" id="FNOP01000001">
    <property type="protein sequence ID" value="SDW41787.1"/>
    <property type="molecule type" value="Genomic_DNA"/>
</dbReference>
<evidence type="ECO:0000313" key="2">
    <source>
        <dbReference type="EMBL" id="SDW41787.1"/>
    </source>
</evidence>